<evidence type="ECO:0000256" key="1">
    <source>
        <dbReference type="SAM" id="MobiDB-lite"/>
    </source>
</evidence>
<dbReference type="eggNOG" id="ENOG502T635">
    <property type="taxonomic scope" value="Eukaryota"/>
</dbReference>
<proteinExistence type="predicted"/>
<dbReference type="KEGG" id="dha:DEHA2G10648g"/>
<dbReference type="HOGENOM" id="CLU_737747_0_0_1"/>
<sequence length="375" mass="42615">MDFVFLTISNSLEHDKTSRAKHHTITLVVFKMDSNTSIVLQYVMSYTRNVFMFCLLPLTHLIYPCLNLSYQMIKHTVFIPLAITINTLIYGFLFLPSKPVFYILGIDEPTRENIKVLIPHIQFFLVNLTHYVMVGVIFGTVVGIITGFNLRVIQYVWTISDIETIPNKVKNEKVQTTPYLNGLVPQVTPSVSNEFAGKNTTPIGYESTPEILGSGDTTRTRKYATSQIRSSPNMLSSGSSNFDYEDDDGYYRVKQREKIEHSDRNRAISRRKTHPFTIKEDSYSETDEKQQPYKKLKVTTTDISEAEGKAKDQHKGESNPEDSVHEVNDESYVDNDHDTTNTTKNDIFSLRGKDTDISTLASHVTVSDPKESKNG</sequence>
<dbReference type="OrthoDB" id="10444358at2759"/>
<dbReference type="Proteomes" id="UP000000599">
    <property type="component" value="Chromosome G"/>
</dbReference>
<reference evidence="3 4" key="1">
    <citation type="journal article" date="2004" name="Nature">
        <title>Genome evolution in yeasts.</title>
        <authorList>
            <consortium name="Genolevures"/>
            <person name="Dujon B."/>
            <person name="Sherman D."/>
            <person name="Fischer G."/>
            <person name="Durrens P."/>
            <person name="Casaregola S."/>
            <person name="Lafontaine I."/>
            <person name="de Montigny J."/>
            <person name="Marck C."/>
            <person name="Neuveglise C."/>
            <person name="Talla E."/>
            <person name="Goffard N."/>
            <person name="Frangeul L."/>
            <person name="Aigle M."/>
            <person name="Anthouard V."/>
            <person name="Babour A."/>
            <person name="Barbe V."/>
            <person name="Barnay S."/>
            <person name="Blanchin S."/>
            <person name="Beckerich J.M."/>
            <person name="Beyne E."/>
            <person name="Bleykasten C."/>
            <person name="Boisrame A."/>
            <person name="Boyer J."/>
            <person name="Cattolico L."/>
            <person name="Confanioleri F."/>
            <person name="de Daruvar A."/>
            <person name="Despons L."/>
            <person name="Fabre E."/>
            <person name="Fairhead C."/>
            <person name="Ferry-Dumazet H."/>
            <person name="Groppi A."/>
            <person name="Hantraye F."/>
            <person name="Hennequin C."/>
            <person name="Jauniaux N."/>
            <person name="Joyet P."/>
            <person name="Kachouri R."/>
            <person name="Kerrest A."/>
            <person name="Koszul R."/>
            <person name="Lemaire M."/>
            <person name="Lesur I."/>
            <person name="Ma L."/>
            <person name="Muller H."/>
            <person name="Nicaud J.M."/>
            <person name="Nikolski M."/>
            <person name="Oztas S."/>
            <person name="Ozier-Kalogeropoulos O."/>
            <person name="Pellenz S."/>
            <person name="Potier S."/>
            <person name="Richard G.F."/>
            <person name="Straub M.L."/>
            <person name="Suleau A."/>
            <person name="Swennene D."/>
            <person name="Tekaia F."/>
            <person name="Wesolowski-Louvel M."/>
            <person name="Westhof E."/>
            <person name="Wirth B."/>
            <person name="Zeniou-Meyer M."/>
            <person name="Zivanovic I."/>
            <person name="Bolotin-Fukuhara M."/>
            <person name="Thierry A."/>
            <person name="Bouchier C."/>
            <person name="Caudron B."/>
            <person name="Scarpelli C."/>
            <person name="Gaillardin C."/>
            <person name="Weissenbach J."/>
            <person name="Wincker P."/>
            <person name="Souciet J.L."/>
        </authorList>
    </citation>
    <scope>NUCLEOTIDE SEQUENCE [LARGE SCALE GENOMIC DNA]</scope>
    <source>
        <strain evidence="4">ATCC 36239 / CBS 767 / BCRC 21394 / JCM 1990 / NBRC 0083 / IGC 2968</strain>
    </source>
</reference>
<name>Q6BIG5_DEBHA</name>
<keyword evidence="4" id="KW-1185">Reference proteome</keyword>
<dbReference type="GeneID" id="2904908"/>
<protein>
    <submittedName>
        <fullName evidence="3">DEHA2G10648p</fullName>
    </submittedName>
</protein>
<keyword evidence="2" id="KW-1133">Transmembrane helix</keyword>
<feature type="transmembrane region" description="Helical" evidence="2">
    <location>
        <begin position="77"/>
        <end position="95"/>
    </location>
</feature>
<feature type="region of interest" description="Disordered" evidence="1">
    <location>
        <begin position="198"/>
        <end position="217"/>
    </location>
</feature>
<feature type="transmembrane region" description="Helical" evidence="2">
    <location>
        <begin position="128"/>
        <end position="150"/>
    </location>
</feature>
<evidence type="ECO:0000313" key="4">
    <source>
        <dbReference type="Proteomes" id="UP000000599"/>
    </source>
</evidence>
<dbReference type="AlphaFoldDB" id="Q6BIG5"/>
<evidence type="ECO:0000256" key="2">
    <source>
        <dbReference type="SAM" id="Phobius"/>
    </source>
</evidence>
<keyword evidence="2" id="KW-0812">Transmembrane</keyword>
<feature type="transmembrane region" description="Helical" evidence="2">
    <location>
        <begin position="50"/>
        <end position="70"/>
    </location>
</feature>
<feature type="compositionally biased region" description="Basic and acidic residues" evidence="1">
    <location>
        <begin position="306"/>
        <end position="339"/>
    </location>
</feature>
<feature type="compositionally biased region" description="Basic and acidic residues" evidence="1">
    <location>
        <begin position="249"/>
        <end position="266"/>
    </location>
</feature>
<feature type="region of interest" description="Disordered" evidence="1">
    <location>
        <begin position="225"/>
        <end position="355"/>
    </location>
</feature>
<dbReference type="EMBL" id="CR382139">
    <property type="protein sequence ID" value="CAG90485.2"/>
    <property type="molecule type" value="Genomic_DNA"/>
</dbReference>
<dbReference type="VEuPathDB" id="FungiDB:DEHA2G10648g"/>
<feature type="compositionally biased region" description="Low complexity" evidence="1">
    <location>
        <begin position="230"/>
        <end position="240"/>
    </location>
</feature>
<organism evidence="3 4">
    <name type="scientific">Debaryomyces hansenii (strain ATCC 36239 / CBS 767 / BCRC 21394 / JCM 1990 / NBRC 0083 / IGC 2968)</name>
    <name type="common">Yeast</name>
    <name type="synonym">Torulaspora hansenii</name>
    <dbReference type="NCBI Taxonomy" id="284592"/>
    <lineage>
        <taxon>Eukaryota</taxon>
        <taxon>Fungi</taxon>
        <taxon>Dikarya</taxon>
        <taxon>Ascomycota</taxon>
        <taxon>Saccharomycotina</taxon>
        <taxon>Pichiomycetes</taxon>
        <taxon>Debaryomycetaceae</taxon>
        <taxon>Debaryomyces</taxon>
    </lineage>
</organism>
<keyword evidence="2" id="KW-0472">Membrane</keyword>
<accession>Q6BIG5</accession>
<evidence type="ECO:0000313" key="3">
    <source>
        <dbReference type="EMBL" id="CAG90485.2"/>
    </source>
</evidence>
<dbReference type="InParanoid" id="Q6BIG5"/>
<dbReference type="RefSeq" id="XP_462006.2">
    <property type="nucleotide sequence ID" value="XM_462006.1"/>
</dbReference>
<gene>
    <name evidence="3" type="ordered locus">DEHA2G10648g</name>
</gene>
<feature type="compositionally biased region" description="Basic and acidic residues" evidence="1">
    <location>
        <begin position="277"/>
        <end position="291"/>
    </location>
</feature>